<dbReference type="SUPFAM" id="SSF56935">
    <property type="entry name" value="Porins"/>
    <property type="match status" value="1"/>
</dbReference>
<dbReference type="RefSeq" id="WP_379043232.1">
    <property type="nucleotide sequence ID" value="NZ_JBHSKW010000028.1"/>
</dbReference>
<feature type="region of interest" description="Disordered" evidence="4">
    <location>
        <begin position="808"/>
        <end position="833"/>
    </location>
</feature>
<evidence type="ECO:0000313" key="8">
    <source>
        <dbReference type="EMBL" id="MFD2731588.1"/>
    </source>
</evidence>
<dbReference type="Proteomes" id="UP001597546">
    <property type="component" value="Unassembled WGS sequence"/>
</dbReference>
<evidence type="ECO:0000313" key="9">
    <source>
        <dbReference type="Proteomes" id="UP001597546"/>
    </source>
</evidence>
<evidence type="ECO:0000256" key="4">
    <source>
        <dbReference type="SAM" id="MobiDB-lite"/>
    </source>
</evidence>
<keyword evidence="9" id="KW-1185">Reference proteome</keyword>
<evidence type="ECO:0000256" key="1">
    <source>
        <dbReference type="ARBA" id="ARBA00004442"/>
    </source>
</evidence>
<dbReference type="Gene3D" id="2.170.130.10">
    <property type="entry name" value="TonB-dependent receptor, plug domain"/>
    <property type="match status" value="1"/>
</dbReference>
<evidence type="ECO:0000259" key="6">
    <source>
        <dbReference type="Pfam" id="PF07715"/>
    </source>
</evidence>
<keyword evidence="8" id="KW-0675">Receptor</keyword>
<keyword evidence="2" id="KW-0472">Membrane</keyword>
<proteinExistence type="predicted"/>
<dbReference type="Gene3D" id="2.60.40.1120">
    <property type="entry name" value="Carboxypeptidase-like, regulatory domain"/>
    <property type="match status" value="1"/>
</dbReference>
<comment type="subcellular location">
    <subcellularLocation>
        <location evidence="1">Cell outer membrane</location>
    </subcellularLocation>
</comment>
<dbReference type="InterPro" id="IPR008969">
    <property type="entry name" value="CarboxyPept-like_regulatory"/>
</dbReference>
<dbReference type="EMBL" id="JBHULV010000023">
    <property type="protein sequence ID" value="MFD2731588.1"/>
    <property type="molecule type" value="Genomic_DNA"/>
</dbReference>
<feature type="compositionally biased region" description="Gly residues" evidence="4">
    <location>
        <begin position="823"/>
        <end position="833"/>
    </location>
</feature>
<gene>
    <name evidence="8" type="ORF">ACFSSE_07705</name>
</gene>
<evidence type="ECO:0000259" key="7">
    <source>
        <dbReference type="Pfam" id="PF14905"/>
    </source>
</evidence>
<dbReference type="InterPro" id="IPR012910">
    <property type="entry name" value="Plug_dom"/>
</dbReference>
<evidence type="ECO:0000256" key="2">
    <source>
        <dbReference type="ARBA" id="ARBA00023136"/>
    </source>
</evidence>
<dbReference type="Gene3D" id="2.40.170.20">
    <property type="entry name" value="TonB-dependent receptor, beta-barrel domain"/>
    <property type="match status" value="1"/>
</dbReference>
<dbReference type="Pfam" id="PF07715">
    <property type="entry name" value="Plug"/>
    <property type="match status" value="1"/>
</dbReference>
<organism evidence="8 9">
    <name type="scientific">Pedobacter alpinus</name>
    <dbReference type="NCBI Taxonomy" id="1590643"/>
    <lineage>
        <taxon>Bacteria</taxon>
        <taxon>Pseudomonadati</taxon>
        <taxon>Bacteroidota</taxon>
        <taxon>Sphingobacteriia</taxon>
        <taxon>Sphingobacteriales</taxon>
        <taxon>Sphingobacteriaceae</taxon>
        <taxon>Pedobacter</taxon>
    </lineage>
</organism>
<dbReference type="SUPFAM" id="SSF49464">
    <property type="entry name" value="Carboxypeptidase regulatory domain-like"/>
    <property type="match status" value="1"/>
</dbReference>
<dbReference type="Pfam" id="PF14905">
    <property type="entry name" value="OMP_b-brl_3"/>
    <property type="match status" value="1"/>
</dbReference>
<feature type="chain" id="PRO_5046166001" evidence="5">
    <location>
        <begin position="20"/>
        <end position="833"/>
    </location>
</feature>
<sequence length="833" mass="91523">MKKIYPFLIILFTVNSVYAQFPGGAAQSTITGKITATIIDSLTRKPVDYATISLSKSGQTKSTNGALADDKGSFKLDNIKAGKYRLTISFIGYATKIIDPVETTLSKPDLNLGTIILSPSAKMLNEITVTGEANLIENKIDKIVYNAEKDVAIAGGNSTDVLRKVPLLSVDYEGNLSLRGSSNVRVLINGKPSGTMAGNMADALKAIPADQIKSVEVITSPSAKYDAEGTSGIVNIITKKSNLEGISGSVNAGVGTRQNSGNGNLNVKTGRLTLSGNAGGYYSWPQTSILDFNKTATDQSVILTQKGRSTTERLASNGSFGADYDINNYNSISSSLKLNWFEFSVDGDNFNDNKFGNIISQFNRNSDNKTKVIGYDWNNDYTHKFKKAGQEVSFAFQFTNSNLNNDYTSDFIFPTNSALRDSTEKGNSDAINKEKTFQIDYTHPFKKVIWEVGVKSILRDITNDSRVAINYPPSDTEFINPKRNFLYTYNQDVYAAYSTFGFTLAKKYGVKAGARFEGTVIKGSANSASVIKPIDNNYQNVTPSFVVSRSFKNFQTVKFSYNQRLQRPSLFFLNPFRNSSDPLNASEGNPTLSPEVANNFELSYSTFVKTTIINASVFYRKTNDIIESVVSNYITESGKQGSLTTYKNVGTNNSFGVNFFGSINPVKALTLRANLNVNSYNINLNSQNANITALANKIFFIYNGFTSATYVFPKGYTFETFLITSSPRRTFQGKNPAFNMWSLGLKKELFDKKGSIGLNIIDPFNERKNFKTEINSADFTQNSNFSIPFRSFGVNFSWRFGSLKVSTKPKKGVKNDDLKQEGGQTGGGMGTGN</sequence>
<evidence type="ECO:0000256" key="5">
    <source>
        <dbReference type="SAM" id="SignalP"/>
    </source>
</evidence>
<keyword evidence="3" id="KW-0998">Cell outer membrane</keyword>
<dbReference type="InterPro" id="IPR041700">
    <property type="entry name" value="OMP_b-brl_3"/>
</dbReference>
<dbReference type="InterPro" id="IPR037066">
    <property type="entry name" value="Plug_dom_sf"/>
</dbReference>
<feature type="signal peptide" evidence="5">
    <location>
        <begin position="1"/>
        <end position="19"/>
    </location>
</feature>
<dbReference type="Pfam" id="PF13715">
    <property type="entry name" value="CarbopepD_reg_2"/>
    <property type="match status" value="1"/>
</dbReference>
<feature type="domain" description="TonB-dependent receptor plug" evidence="6">
    <location>
        <begin position="147"/>
        <end position="233"/>
    </location>
</feature>
<reference evidence="9" key="1">
    <citation type="journal article" date="2019" name="Int. J. Syst. Evol. Microbiol.">
        <title>The Global Catalogue of Microorganisms (GCM) 10K type strain sequencing project: providing services to taxonomists for standard genome sequencing and annotation.</title>
        <authorList>
            <consortium name="The Broad Institute Genomics Platform"/>
            <consortium name="The Broad Institute Genome Sequencing Center for Infectious Disease"/>
            <person name="Wu L."/>
            <person name="Ma J."/>
        </authorList>
    </citation>
    <scope>NUCLEOTIDE SEQUENCE [LARGE SCALE GENOMIC DNA]</scope>
    <source>
        <strain evidence="9">KCTC 42456</strain>
    </source>
</reference>
<dbReference type="PANTHER" id="PTHR40980">
    <property type="entry name" value="PLUG DOMAIN-CONTAINING PROTEIN"/>
    <property type="match status" value="1"/>
</dbReference>
<feature type="domain" description="Outer membrane protein beta-barrel" evidence="7">
    <location>
        <begin position="383"/>
        <end position="798"/>
    </location>
</feature>
<evidence type="ECO:0000256" key="3">
    <source>
        <dbReference type="ARBA" id="ARBA00023237"/>
    </source>
</evidence>
<name>A0ABW5TS14_9SPHI</name>
<dbReference type="PANTHER" id="PTHR40980:SF4">
    <property type="entry name" value="TONB-DEPENDENT RECEPTOR-LIKE BETA-BARREL DOMAIN-CONTAINING PROTEIN"/>
    <property type="match status" value="1"/>
</dbReference>
<protein>
    <submittedName>
        <fullName evidence="8">TonB-dependent receptor domain-containing protein</fullName>
    </submittedName>
</protein>
<accession>A0ABW5TS14</accession>
<comment type="caution">
    <text evidence="8">The sequence shown here is derived from an EMBL/GenBank/DDBJ whole genome shotgun (WGS) entry which is preliminary data.</text>
</comment>
<keyword evidence="5" id="KW-0732">Signal</keyword>
<dbReference type="InterPro" id="IPR036942">
    <property type="entry name" value="Beta-barrel_TonB_sf"/>
</dbReference>